<keyword evidence="3" id="KW-1185">Reference proteome</keyword>
<evidence type="ECO:0000313" key="2">
    <source>
        <dbReference type="EMBL" id="KAK9168669.1"/>
    </source>
</evidence>
<sequence>MEDINRHPEETSTIGRGSLSYHATHAHPDGRYSLHYTYGWSHVARPYPTYALGLSSSHYNSSSPPGHPYQHQHGIPSPTVHALPAQHGTIPSSSHHSTPSPPVDVYPHDHGIRPFSSHHTTQSPSAHPAHSLGVGDEHTSTSRRPPAPHYHSSVRLHPSSAVAGNMSLVFKSGYLKEGWKWEYVPESQRDIYWLRWKVICAPVALDIGVAYREGADKASLFLLGKKIVLIFVDRCPLDLYSLLIRRTKRLVVGIRK</sequence>
<feature type="compositionally biased region" description="Basic and acidic residues" evidence="1">
    <location>
        <begin position="1"/>
        <end position="10"/>
    </location>
</feature>
<feature type="region of interest" description="Disordered" evidence="1">
    <location>
        <begin position="1"/>
        <end position="20"/>
    </location>
</feature>
<comment type="caution">
    <text evidence="2">The sequence shown here is derived from an EMBL/GenBank/DDBJ whole genome shotgun (WGS) entry which is preliminary data.</text>
</comment>
<organism evidence="2 3">
    <name type="scientific">Stephania yunnanensis</name>
    <dbReference type="NCBI Taxonomy" id="152371"/>
    <lineage>
        <taxon>Eukaryota</taxon>
        <taxon>Viridiplantae</taxon>
        <taxon>Streptophyta</taxon>
        <taxon>Embryophyta</taxon>
        <taxon>Tracheophyta</taxon>
        <taxon>Spermatophyta</taxon>
        <taxon>Magnoliopsida</taxon>
        <taxon>Ranunculales</taxon>
        <taxon>Menispermaceae</taxon>
        <taxon>Menispermoideae</taxon>
        <taxon>Cissampelideae</taxon>
        <taxon>Stephania</taxon>
    </lineage>
</organism>
<proteinExistence type="predicted"/>
<evidence type="ECO:0000313" key="3">
    <source>
        <dbReference type="Proteomes" id="UP001420932"/>
    </source>
</evidence>
<name>A0AAP0Q747_9MAGN</name>
<protein>
    <submittedName>
        <fullName evidence="2">Uncharacterized protein</fullName>
    </submittedName>
</protein>
<accession>A0AAP0Q747</accession>
<dbReference type="AlphaFoldDB" id="A0AAP0Q747"/>
<dbReference type="Proteomes" id="UP001420932">
    <property type="component" value="Unassembled WGS sequence"/>
</dbReference>
<gene>
    <name evidence="2" type="ORF">Syun_000809</name>
</gene>
<evidence type="ECO:0000256" key="1">
    <source>
        <dbReference type="SAM" id="MobiDB-lite"/>
    </source>
</evidence>
<feature type="region of interest" description="Disordered" evidence="1">
    <location>
        <begin position="57"/>
        <end position="154"/>
    </location>
</feature>
<dbReference type="EMBL" id="JBBNAF010000001">
    <property type="protein sequence ID" value="KAK9168669.1"/>
    <property type="molecule type" value="Genomic_DNA"/>
</dbReference>
<reference evidence="2 3" key="1">
    <citation type="submission" date="2024-01" db="EMBL/GenBank/DDBJ databases">
        <title>Genome assemblies of Stephania.</title>
        <authorList>
            <person name="Yang L."/>
        </authorList>
    </citation>
    <scope>NUCLEOTIDE SEQUENCE [LARGE SCALE GENOMIC DNA]</scope>
    <source>
        <strain evidence="2">YNDBR</strain>
        <tissue evidence="2">Leaf</tissue>
    </source>
</reference>